<dbReference type="SUPFAM" id="SSF48317">
    <property type="entry name" value="Acid phosphatase/Vanadium-dependent haloperoxidase"/>
    <property type="match status" value="1"/>
</dbReference>
<dbReference type="InterPro" id="IPR000326">
    <property type="entry name" value="PAP2/HPO"/>
</dbReference>
<dbReference type="PANTHER" id="PTHR34599">
    <property type="entry name" value="PEROXIDASE-RELATED"/>
    <property type="match status" value="1"/>
</dbReference>
<dbReference type="Gene3D" id="1.20.144.10">
    <property type="entry name" value="Phosphatidic acid phosphatase type 2/haloperoxidase"/>
    <property type="match status" value="1"/>
</dbReference>
<evidence type="ECO:0000259" key="3">
    <source>
        <dbReference type="Pfam" id="PF01569"/>
    </source>
</evidence>
<protein>
    <submittedName>
        <fullName evidence="4">PAP2 superfamily protein</fullName>
    </submittedName>
</protein>
<organism evidence="4 5">
    <name type="scientific">Methylocapsa palsarum</name>
    <dbReference type="NCBI Taxonomy" id="1612308"/>
    <lineage>
        <taxon>Bacteria</taxon>
        <taxon>Pseudomonadati</taxon>
        <taxon>Pseudomonadota</taxon>
        <taxon>Alphaproteobacteria</taxon>
        <taxon>Hyphomicrobiales</taxon>
        <taxon>Beijerinckiaceae</taxon>
        <taxon>Methylocapsa</taxon>
    </lineage>
</organism>
<feature type="chain" id="PRO_5011756442" evidence="2">
    <location>
        <begin position="25"/>
        <end position="602"/>
    </location>
</feature>
<dbReference type="PANTHER" id="PTHR34599:SF1">
    <property type="entry name" value="PHOSPHATIDIC ACID PHOSPHATASE TYPE 2_HALOPEROXIDASE DOMAIN-CONTAINING PROTEIN"/>
    <property type="match status" value="1"/>
</dbReference>
<dbReference type="InterPro" id="IPR036938">
    <property type="entry name" value="PAP2/HPO_sf"/>
</dbReference>
<proteinExistence type="predicted"/>
<dbReference type="Proteomes" id="UP000198755">
    <property type="component" value="Unassembled WGS sequence"/>
</dbReference>
<feature type="compositionally biased region" description="Polar residues" evidence="1">
    <location>
        <begin position="263"/>
        <end position="274"/>
    </location>
</feature>
<dbReference type="Pfam" id="PF01569">
    <property type="entry name" value="PAP2"/>
    <property type="match status" value="1"/>
</dbReference>
<evidence type="ECO:0000256" key="2">
    <source>
        <dbReference type="SAM" id="SignalP"/>
    </source>
</evidence>
<feature type="domain" description="Phosphatidic acid phosphatase type 2/haloperoxidase" evidence="3">
    <location>
        <begin position="429"/>
        <end position="582"/>
    </location>
</feature>
<gene>
    <name evidence="4" type="ORF">SAMN05444581_10432</name>
</gene>
<dbReference type="AlphaFoldDB" id="A0A1I3XRY8"/>
<evidence type="ECO:0000313" key="4">
    <source>
        <dbReference type="EMBL" id="SFK22089.1"/>
    </source>
</evidence>
<dbReference type="InterPro" id="IPR016119">
    <property type="entry name" value="Br/Cl_peroxidase_C"/>
</dbReference>
<dbReference type="InterPro" id="IPR052559">
    <property type="entry name" value="V-haloperoxidase"/>
</dbReference>
<feature type="signal peptide" evidence="2">
    <location>
        <begin position="1"/>
        <end position="24"/>
    </location>
</feature>
<keyword evidence="2" id="KW-0732">Signal</keyword>
<dbReference type="Gene3D" id="1.10.606.10">
    <property type="entry name" value="Vanadium-containing Chloroperoxidase, domain 2"/>
    <property type="match status" value="1"/>
</dbReference>
<dbReference type="CDD" id="cd03398">
    <property type="entry name" value="PAP2_haloperoxidase"/>
    <property type="match status" value="1"/>
</dbReference>
<evidence type="ECO:0000313" key="5">
    <source>
        <dbReference type="Proteomes" id="UP000198755"/>
    </source>
</evidence>
<accession>A0A1I3XRY8</accession>
<keyword evidence="5" id="KW-1185">Reference proteome</keyword>
<reference evidence="4 5" key="1">
    <citation type="submission" date="2016-10" db="EMBL/GenBank/DDBJ databases">
        <authorList>
            <person name="de Groot N.N."/>
        </authorList>
    </citation>
    <scope>NUCLEOTIDE SEQUENCE [LARGE SCALE GENOMIC DNA]</scope>
    <source>
        <strain evidence="4 5">NE2</strain>
    </source>
</reference>
<feature type="region of interest" description="Disordered" evidence="1">
    <location>
        <begin position="263"/>
        <end position="287"/>
    </location>
</feature>
<dbReference type="STRING" id="1612308.SAMN05444581_10432"/>
<dbReference type="EMBL" id="FOSN01000004">
    <property type="protein sequence ID" value="SFK22089.1"/>
    <property type="molecule type" value="Genomic_DNA"/>
</dbReference>
<dbReference type="GO" id="GO:0004601">
    <property type="term" value="F:peroxidase activity"/>
    <property type="evidence" value="ECO:0007669"/>
    <property type="project" value="InterPro"/>
</dbReference>
<name>A0A1I3XRY8_9HYPH</name>
<evidence type="ECO:0000256" key="1">
    <source>
        <dbReference type="SAM" id="MobiDB-lite"/>
    </source>
</evidence>
<sequence>MLSNSRIIPALTLLCCVYAIPLQAETPLSDFQEKELADILRLSQSREEKASASKQELEMLIDTQNKRIALPASLPAYKTYLQHNDLLLLLQRKKAPELGAVLMWNLNALDMTAIDHTLVAGPNSNGHEQYGPHRTSRALAIVHLAVFEAVNAVFNTFESYHGLQDKIIAELQKRYPRLTRDKLTPRTAVVDVAITESAHDTLTALYPKKQDFADYAERVSLQTFGNRTDPAQMDTAHRLGYYLGKAAAKAVLDERGYDEAATQSTKVSTFNDGSSAGEPTEPAPDYSQYPIGGYPADGRWHPDPVHASVLIALGGDWMKVRPFVLTGADIARLRPTPPDINSKLFVDAYKEVRRLGGDATADLQAPRGTTPTTRSPAQTIIGDFWAYDGTALLCAPPRLYNEIATSVALQEKPIVTVADMARYLALVNVSLADAGISAWEAKYHWRLGRPVTYIRTLPADGTPEGKANPAWTPLGAPISNGDANGRNFTPPFPSFPSGHAVFGGALFQTLRAYWSTKGGDEGFSFISDEYNGRNYGPGETTPRPLIVKRFASFGEAERENARSRIYLGIHWQFDADAGIHQGNEVGGIVFGNAFRPKTSAAR</sequence>